<sequence>MRIAWLTRLALHFDEFDYSKGPLPATVGTVSVLLTALLVGHALRRRRAVALMAAGLTSAAGIGWLALH</sequence>
<proteinExistence type="predicted"/>
<evidence type="ECO:0000256" key="1">
    <source>
        <dbReference type="SAM" id="Phobius"/>
    </source>
</evidence>
<evidence type="ECO:0000313" key="2">
    <source>
        <dbReference type="EMBL" id="GGU89253.1"/>
    </source>
</evidence>
<organism evidence="2 3">
    <name type="scientific">Streptomyces filipinensis</name>
    <dbReference type="NCBI Taxonomy" id="66887"/>
    <lineage>
        <taxon>Bacteria</taxon>
        <taxon>Bacillati</taxon>
        <taxon>Actinomycetota</taxon>
        <taxon>Actinomycetes</taxon>
        <taxon>Kitasatosporales</taxon>
        <taxon>Streptomycetaceae</taxon>
        <taxon>Streptomyces</taxon>
    </lineage>
</organism>
<dbReference type="AlphaFoldDB" id="A0A918M9Q5"/>
<keyword evidence="3" id="KW-1185">Reference proteome</keyword>
<name>A0A918M9Q5_9ACTN</name>
<keyword evidence="1" id="KW-0812">Transmembrane</keyword>
<protein>
    <submittedName>
        <fullName evidence="2">Uncharacterized protein</fullName>
    </submittedName>
</protein>
<dbReference type="EMBL" id="BMTD01000004">
    <property type="protein sequence ID" value="GGU89253.1"/>
    <property type="molecule type" value="Genomic_DNA"/>
</dbReference>
<feature type="transmembrane region" description="Helical" evidence="1">
    <location>
        <begin position="23"/>
        <end position="43"/>
    </location>
</feature>
<evidence type="ECO:0000313" key="3">
    <source>
        <dbReference type="Proteomes" id="UP000618795"/>
    </source>
</evidence>
<dbReference type="Proteomes" id="UP000618795">
    <property type="component" value="Unassembled WGS sequence"/>
</dbReference>
<reference evidence="2" key="1">
    <citation type="journal article" date="2014" name="Int. J. Syst. Evol. Microbiol.">
        <title>Complete genome sequence of Corynebacterium casei LMG S-19264T (=DSM 44701T), isolated from a smear-ripened cheese.</title>
        <authorList>
            <consortium name="US DOE Joint Genome Institute (JGI-PGF)"/>
            <person name="Walter F."/>
            <person name="Albersmeier A."/>
            <person name="Kalinowski J."/>
            <person name="Ruckert C."/>
        </authorList>
    </citation>
    <scope>NUCLEOTIDE SEQUENCE</scope>
    <source>
        <strain evidence="2">JCM 4369</strain>
    </source>
</reference>
<accession>A0A918M9Q5</accession>
<dbReference type="RefSeq" id="WP_191873283.1">
    <property type="nucleotide sequence ID" value="NZ_BMTD01000004.1"/>
</dbReference>
<keyword evidence="1" id="KW-1133">Transmembrane helix</keyword>
<keyword evidence="1" id="KW-0472">Membrane</keyword>
<reference evidence="2" key="2">
    <citation type="submission" date="2020-09" db="EMBL/GenBank/DDBJ databases">
        <authorList>
            <person name="Sun Q."/>
            <person name="Ohkuma M."/>
        </authorList>
    </citation>
    <scope>NUCLEOTIDE SEQUENCE</scope>
    <source>
        <strain evidence="2">JCM 4369</strain>
    </source>
</reference>
<comment type="caution">
    <text evidence="2">The sequence shown here is derived from an EMBL/GenBank/DDBJ whole genome shotgun (WGS) entry which is preliminary data.</text>
</comment>
<gene>
    <name evidence="2" type="ORF">GCM10010260_24100</name>
</gene>
<feature type="transmembrane region" description="Helical" evidence="1">
    <location>
        <begin position="48"/>
        <end position="67"/>
    </location>
</feature>